<gene>
    <name evidence="1" type="ORF">SAMEA4873651_01612</name>
</gene>
<dbReference type="EMBL" id="CAAHCT010000003">
    <property type="protein sequence ID" value="VGL63074.1"/>
    <property type="molecule type" value="Genomic_DNA"/>
</dbReference>
<sequence>MTSKLTRERIELIANFHRAMTLPPSHDEIEELARMALAAMDSSESIELPLDYLQGHKDGLEWASQLAEANHPETGDWLYDDPIELAKAIRKGPDMPPSQPALDTEPVAYTDERNLGYIDRGRETAYLWGKQNSETGDVPLYRHAQPAPVVPELRVDWQENEFSAGWNACRAAMLIGDKP</sequence>
<accession>A0A486NSR4</accession>
<dbReference type="AlphaFoldDB" id="A0A486NSR4"/>
<evidence type="ECO:0000313" key="1">
    <source>
        <dbReference type="EMBL" id="VGL63074.1"/>
    </source>
</evidence>
<reference evidence="1" key="1">
    <citation type="submission" date="2019-03" db="EMBL/GenBank/DDBJ databases">
        <authorList>
            <consortium name="Pathogen Informatics"/>
        </authorList>
    </citation>
    <scope>NUCLEOTIDE SEQUENCE</scope>
    <source>
        <strain evidence="1">5012STDY7626449</strain>
    </source>
</reference>
<evidence type="ECO:0008006" key="2">
    <source>
        <dbReference type="Google" id="ProtNLM"/>
    </source>
</evidence>
<protein>
    <recommendedName>
        <fullName evidence="2">Eaa1</fullName>
    </recommendedName>
</protein>
<proteinExistence type="predicted"/>
<name>A0A486NSR4_KLEPN</name>
<organism evidence="1">
    <name type="scientific">Klebsiella pneumoniae</name>
    <dbReference type="NCBI Taxonomy" id="573"/>
    <lineage>
        <taxon>Bacteria</taxon>
        <taxon>Pseudomonadati</taxon>
        <taxon>Pseudomonadota</taxon>
        <taxon>Gammaproteobacteria</taxon>
        <taxon>Enterobacterales</taxon>
        <taxon>Enterobacteriaceae</taxon>
        <taxon>Klebsiella/Raoultella group</taxon>
        <taxon>Klebsiella</taxon>
        <taxon>Klebsiella pneumoniae complex</taxon>
    </lineage>
</organism>